<dbReference type="GO" id="GO:0016491">
    <property type="term" value="F:oxidoreductase activity"/>
    <property type="evidence" value="ECO:0007669"/>
    <property type="project" value="UniProtKB-KW"/>
</dbReference>
<dbReference type="InterPro" id="IPR004104">
    <property type="entry name" value="Gfo/Idh/MocA-like_OxRdtase_C"/>
</dbReference>
<dbReference type="Gene3D" id="3.30.360.10">
    <property type="entry name" value="Dihydrodipicolinate Reductase, domain 2"/>
    <property type="match status" value="1"/>
</dbReference>
<dbReference type="Pfam" id="PF01408">
    <property type="entry name" value="GFO_IDH_MocA"/>
    <property type="match status" value="1"/>
</dbReference>
<comment type="similarity">
    <text evidence="1">Belongs to the Gfo/Idh/MocA family.</text>
</comment>
<dbReference type="RefSeq" id="WP_136772101.1">
    <property type="nucleotide sequence ID" value="NZ_CP156074.1"/>
</dbReference>
<dbReference type="Proteomes" id="UP000310016">
    <property type="component" value="Unassembled WGS sequence"/>
</dbReference>
<keyword evidence="2" id="KW-0560">Oxidoreductase</keyword>
<evidence type="ECO:0000256" key="2">
    <source>
        <dbReference type="ARBA" id="ARBA00023002"/>
    </source>
</evidence>
<dbReference type="EMBL" id="SUMF01000002">
    <property type="protein sequence ID" value="TJZ77627.1"/>
    <property type="molecule type" value="Genomic_DNA"/>
</dbReference>
<dbReference type="SUPFAM" id="SSF51735">
    <property type="entry name" value="NAD(P)-binding Rossmann-fold domains"/>
    <property type="match status" value="1"/>
</dbReference>
<dbReference type="PANTHER" id="PTHR43708:SF5">
    <property type="entry name" value="CONSERVED EXPRESSED OXIDOREDUCTASE (EUROFUNG)-RELATED"/>
    <property type="match status" value="1"/>
</dbReference>
<dbReference type="AlphaFoldDB" id="A0A4U0Q8M2"/>
<protein>
    <submittedName>
        <fullName evidence="5">Oxidoreductase</fullName>
    </submittedName>
</protein>
<reference evidence="5 6" key="1">
    <citation type="submission" date="2019-04" db="EMBL/GenBank/DDBJ databases">
        <title>Chitiniphilus eburnea sp. nov., a novel chitinolytic bacterium isolated from aquaculture sludge.</title>
        <authorList>
            <person name="Sheng M."/>
        </authorList>
    </citation>
    <scope>NUCLEOTIDE SEQUENCE [LARGE SCALE GENOMIC DNA]</scope>
    <source>
        <strain evidence="5 6">HX-2-15</strain>
    </source>
</reference>
<proteinExistence type="inferred from homology"/>
<dbReference type="InterPro" id="IPR051317">
    <property type="entry name" value="Gfo/Idh/MocA_oxidoreduct"/>
</dbReference>
<evidence type="ECO:0000313" key="6">
    <source>
        <dbReference type="Proteomes" id="UP000310016"/>
    </source>
</evidence>
<comment type="caution">
    <text evidence="5">The sequence shown here is derived from an EMBL/GenBank/DDBJ whole genome shotgun (WGS) entry which is preliminary data.</text>
</comment>
<dbReference type="Pfam" id="PF02894">
    <property type="entry name" value="GFO_IDH_MocA_C"/>
    <property type="match status" value="1"/>
</dbReference>
<evidence type="ECO:0000259" key="3">
    <source>
        <dbReference type="Pfam" id="PF01408"/>
    </source>
</evidence>
<gene>
    <name evidence="5" type="ORF">FAZ21_04695</name>
</gene>
<feature type="domain" description="Gfo/Idh/MocA-like oxidoreductase C-terminal" evidence="4">
    <location>
        <begin position="134"/>
        <end position="343"/>
    </location>
</feature>
<organism evidence="5 6">
    <name type="scientific">Chitiniphilus eburneus</name>
    <dbReference type="NCBI Taxonomy" id="2571148"/>
    <lineage>
        <taxon>Bacteria</taxon>
        <taxon>Pseudomonadati</taxon>
        <taxon>Pseudomonadota</taxon>
        <taxon>Betaproteobacteria</taxon>
        <taxon>Neisseriales</taxon>
        <taxon>Chitinibacteraceae</taxon>
        <taxon>Chitiniphilus</taxon>
    </lineage>
</organism>
<evidence type="ECO:0000313" key="5">
    <source>
        <dbReference type="EMBL" id="TJZ77627.1"/>
    </source>
</evidence>
<dbReference type="NCBIfam" id="NF008607">
    <property type="entry name" value="PRK11579.1"/>
    <property type="match status" value="1"/>
</dbReference>
<feature type="domain" description="Gfo/Idh/MocA-like oxidoreductase N-terminal" evidence="3">
    <location>
        <begin position="5"/>
        <end position="122"/>
    </location>
</feature>
<keyword evidence="6" id="KW-1185">Reference proteome</keyword>
<evidence type="ECO:0000259" key="4">
    <source>
        <dbReference type="Pfam" id="PF02894"/>
    </source>
</evidence>
<dbReference type="InterPro" id="IPR036291">
    <property type="entry name" value="NAD(P)-bd_dom_sf"/>
</dbReference>
<evidence type="ECO:0000256" key="1">
    <source>
        <dbReference type="ARBA" id="ARBA00010928"/>
    </source>
</evidence>
<name>A0A4U0Q8M2_9NEIS</name>
<sequence>MSSPLRVGLIGYGYAGKTFHAPLINATPDLSLVAVASSRPADVIADWPEMAVKTDPAALITRPDIDLVVIATPNDTHAPLARAALAAGKHVVVDKPFTLDVAEAEGLVDAAREADRLLSVFHNRRWDADFLALRRLIDDGVLGRVTEFQSRFDRYRPVVRRRWREGDGPGAGLWFDLGPHLVDQALALFGMPTAVSANMVVRRDGGMAVDDALVVLHYPTLRAVLAASMLVSGGTPRFLVHGTQASFEKHGLDEQENQLKAGLTPADRNWGIDPLPGTLHRWVNDRPESESVPMPRGDYPAFYAAMAAAIRGHGPNPVPAQEAVAVMRVLEAAILSAEHNELIQL</sequence>
<accession>A0A4U0Q8M2</accession>
<dbReference type="InterPro" id="IPR000683">
    <property type="entry name" value="Gfo/Idh/MocA-like_OxRdtase_N"/>
</dbReference>
<dbReference type="PANTHER" id="PTHR43708">
    <property type="entry name" value="CONSERVED EXPRESSED OXIDOREDUCTASE (EUROFUNG)"/>
    <property type="match status" value="1"/>
</dbReference>
<dbReference type="OrthoDB" id="9774191at2"/>
<dbReference type="GO" id="GO:0000166">
    <property type="term" value="F:nucleotide binding"/>
    <property type="evidence" value="ECO:0007669"/>
    <property type="project" value="InterPro"/>
</dbReference>
<dbReference type="Gene3D" id="3.40.50.720">
    <property type="entry name" value="NAD(P)-binding Rossmann-like Domain"/>
    <property type="match status" value="1"/>
</dbReference>